<name>A0A933VWH0_RHOPL</name>
<dbReference type="Pfam" id="PF13624">
    <property type="entry name" value="SurA_N_3"/>
    <property type="match status" value="1"/>
</dbReference>
<dbReference type="PANTHER" id="PTHR47637">
    <property type="entry name" value="CHAPERONE SURA"/>
    <property type="match status" value="1"/>
</dbReference>
<protein>
    <submittedName>
        <fullName evidence="2">Peptidylprolyl isomerase</fullName>
    </submittedName>
</protein>
<organism evidence="2 3">
    <name type="scientific">Rhodopseudomonas palustris</name>
    <dbReference type="NCBI Taxonomy" id="1076"/>
    <lineage>
        <taxon>Bacteria</taxon>
        <taxon>Pseudomonadati</taxon>
        <taxon>Pseudomonadota</taxon>
        <taxon>Alphaproteobacteria</taxon>
        <taxon>Hyphomicrobiales</taxon>
        <taxon>Nitrobacteraceae</taxon>
        <taxon>Rhodopseudomonas</taxon>
    </lineage>
</organism>
<dbReference type="AlphaFoldDB" id="A0A933VWH0"/>
<evidence type="ECO:0000313" key="2">
    <source>
        <dbReference type="EMBL" id="MBI5132109.1"/>
    </source>
</evidence>
<gene>
    <name evidence="2" type="ORF">HZA66_21915</name>
</gene>
<dbReference type="Gene3D" id="1.10.4030.10">
    <property type="entry name" value="Porin chaperone SurA, peptide-binding domain"/>
    <property type="match status" value="1"/>
</dbReference>
<dbReference type="EMBL" id="JACRJB010000062">
    <property type="protein sequence ID" value="MBI5132109.1"/>
    <property type="molecule type" value="Genomic_DNA"/>
</dbReference>
<keyword evidence="2" id="KW-0413">Isomerase</keyword>
<dbReference type="Proteomes" id="UP000782519">
    <property type="component" value="Unassembled WGS sequence"/>
</dbReference>
<evidence type="ECO:0000256" key="1">
    <source>
        <dbReference type="ARBA" id="ARBA00022729"/>
    </source>
</evidence>
<sequence length="320" mass="35487">MTNKFFFRILGLALFCGVTLGGGFGVARAQTVAVMVNGEPITNFDIEQRSKLDRLSNQSRTRQQVLDELIDEKVKVREGKKYGVTPSDSDIDSSFASMSSRMRMSPDQMVKMLGAQGIRAETLKSKIKAEMVWTSLIRGRFKDSLLVGEKEIQAQLAAKGGDEKTTTESFEYQMRPIVLIVSRGSDASAMEARRKEAESLRSRVQSCEDADRIFKALPNTAIRATVVKTSADLPPALRELLDKTPVGQMTAPEATRQGIEMVALCSRKPTTADTPKKREIRDKMFAEKFQAKSKDYLREVRNAAMIEYRGADAAGGRSGR</sequence>
<comment type="caution">
    <text evidence="2">The sequence shown here is derived from an EMBL/GenBank/DDBJ whole genome shotgun (WGS) entry which is preliminary data.</text>
</comment>
<dbReference type="PANTHER" id="PTHR47637:SF1">
    <property type="entry name" value="CHAPERONE SURA"/>
    <property type="match status" value="1"/>
</dbReference>
<dbReference type="SUPFAM" id="SSF54534">
    <property type="entry name" value="FKBP-like"/>
    <property type="match status" value="1"/>
</dbReference>
<dbReference type="GO" id="GO:0016853">
    <property type="term" value="F:isomerase activity"/>
    <property type="evidence" value="ECO:0007669"/>
    <property type="project" value="UniProtKB-KW"/>
</dbReference>
<dbReference type="InterPro" id="IPR027304">
    <property type="entry name" value="Trigger_fact/SurA_dom_sf"/>
</dbReference>
<dbReference type="InterPro" id="IPR050280">
    <property type="entry name" value="OMP_Chaperone_SurA"/>
</dbReference>
<accession>A0A933VWH0</accession>
<reference evidence="2" key="1">
    <citation type="submission" date="2020-07" db="EMBL/GenBank/DDBJ databases">
        <title>Huge and variable diversity of episymbiotic CPR bacteria and DPANN archaea in groundwater ecosystems.</title>
        <authorList>
            <person name="He C.Y."/>
            <person name="Keren R."/>
            <person name="Whittaker M."/>
            <person name="Farag I.F."/>
            <person name="Doudna J."/>
            <person name="Cate J.H.D."/>
            <person name="Banfield J.F."/>
        </authorList>
    </citation>
    <scope>NUCLEOTIDE SEQUENCE</scope>
    <source>
        <strain evidence="2">NC_groundwater_1818_Pr3_B-0.1um_66_35</strain>
    </source>
</reference>
<keyword evidence="1" id="KW-0732">Signal</keyword>
<dbReference type="SUPFAM" id="SSF109998">
    <property type="entry name" value="Triger factor/SurA peptide-binding domain-like"/>
    <property type="match status" value="1"/>
</dbReference>
<proteinExistence type="predicted"/>
<evidence type="ECO:0000313" key="3">
    <source>
        <dbReference type="Proteomes" id="UP000782519"/>
    </source>
</evidence>